<reference evidence="2" key="1">
    <citation type="submission" date="2022-11" db="UniProtKB">
        <authorList>
            <consortium name="WormBaseParasite"/>
        </authorList>
    </citation>
    <scope>IDENTIFICATION</scope>
</reference>
<evidence type="ECO:0000313" key="1">
    <source>
        <dbReference type="Proteomes" id="UP000887574"/>
    </source>
</evidence>
<protein>
    <submittedName>
        <fullName evidence="2">Uncharacterized protein</fullName>
    </submittedName>
</protein>
<keyword evidence="1" id="KW-1185">Reference proteome</keyword>
<dbReference type="AlphaFoldDB" id="A0A915E905"/>
<dbReference type="Proteomes" id="UP000887574">
    <property type="component" value="Unplaced"/>
</dbReference>
<proteinExistence type="predicted"/>
<evidence type="ECO:0000313" key="2">
    <source>
        <dbReference type="WBParaSite" id="jg4129"/>
    </source>
</evidence>
<organism evidence="1 2">
    <name type="scientific">Ditylenchus dipsaci</name>
    <dbReference type="NCBI Taxonomy" id="166011"/>
    <lineage>
        <taxon>Eukaryota</taxon>
        <taxon>Metazoa</taxon>
        <taxon>Ecdysozoa</taxon>
        <taxon>Nematoda</taxon>
        <taxon>Chromadorea</taxon>
        <taxon>Rhabditida</taxon>
        <taxon>Tylenchina</taxon>
        <taxon>Tylenchomorpha</taxon>
        <taxon>Sphaerularioidea</taxon>
        <taxon>Anguinidae</taxon>
        <taxon>Anguininae</taxon>
        <taxon>Ditylenchus</taxon>
    </lineage>
</organism>
<name>A0A915E905_9BILA</name>
<sequence length="106" mass="12201">MPQTIANCFRKAGFIEKVEEEVPELLLDEDVEPTQDVDDLKIFRILSRNISDSTVGAEYSVSDVMEIEEEPVLRQSQIKEPVKHYNISSATPLIRQCMNCVTRWMI</sequence>
<accession>A0A915E905</accession>
<dbReference type="WBParaSite" id="jg4129">
    <property type="protein sequence ID" value="jg4129"/>
    <property type="gene ID" value="jg4129"/>
</dbReference>